<reference evidence="2 3" key="1">
    <citation type="submission" date="2017-08" db="EMBL/GenBank/DDBJ databases">
        <title>Acidophilic green algal genome provides insights into adaptation to an acidic environment.</title>
        <authorList>
            <person name="Hirooka S."/>
            <person name="Hirose Y."/>
            <person name="Kanesaki Y."/>
            <person name="Higuchi S."/>
            <person name="Fujiwara T."/>
            <person name="Onuma R."/>
            <person name="Era A."/>
            <person name="Ohbayashi R."/>
            <person name="Uzuka A."/>
            <person name="Nozaki H."/>
            <person name="Yoshikawa H."/>
            <person name="Miyagishima S.Y."/>
        </authorList>
    </citation>
    <scope>NUCLEOTIDE SEQUENCE [LARGE SCALE GENOMIC DNA]</scope>
    <source>
        <strain evidence="2 3">NIES-2499</strain>
    </source>
</reference>
<sequence length="332" mass="36924">MLPQTGHHRISANSFIKPESFEPIELALLESRKKGLYAKSAKLQIKLEALKQNEDEKHLQVLADKHEVEARALDGAQSSEYQKLEEYWDNHMAELSRRIEEHLIRQHEFDKAAKVKIKADTMEAEEAALHEDAYWVKVSLEEAKLLQKQSREMDGLRTKLTSQRDEALVLQRRQIAKLSKKFRAARIELSKAQGLERVNVEIALRGWYNPKKFGLAPSPLVPASPMSISLMSPSLKLAAAKAAYYSDYLSSEQPSPTSTPGKANKEGAEVSEFEAAADLGGTEQHSNSTSPFAKHSLSPGPNTSQMPRALLPKINSSSASTKTSLSASAYFK</sequence>
<dbReference type="OrthoDB" id="559552at2759"/>
<feature type="compositionally biased region" description="Low complexity" evidence="1">
    <location>
        <begin position="316"/>
        <end position="332"/>
    </location>
</feature>
<evidence type="ECO:0000313" key="3">
    <source>
        <dbReference type="Proteomes" id="UP000232323"/>
    </source>
</evidence>
<organism evidence="2 3">
    <name type="scientific">Chlamydomonas eustigma</name>
    <dbReference type="NCBI Taxonomy" id="1157962"/>
    <lineage>
        <taxon>Eukaryota</taxon>
        <taxon>Viridiplantae</taxon>
        <taxon>Chlorophyta</taxon>
        <taxon>core chlorophytes</taxon>
        <taxon>Chlorophyceae</taxon>
        <taxon>CS clade</taxon>
        <taxon>Chlamydomonadales</taxon>
        <taxon>Chlamydomonadaceae</taxon>
        <taxon>Chlamydomonas</taxon>
    </lineage>
</organism>
<protein>
    <submittedName>
        <fullName evidence="2">Uncharacterized protein</fullName>
    </submittedName>
</protein>
<dbReference type="PANTHER" id="PTHR47026:SF2">
    <property type="entry name" value="FLAGELLAR ASSOCIATED PROTEIN"/>
    <property type="match status" value="1"/>
</dbReference>
<evidence type="ECO:0000313" key="2">
    <source>
        <dbReference type="EMBL" id="GAX82480.1"/>
    </source>
</evidence>
<dbReference type="EMBL" id="BEGY01000081">
    <property type="protein sequence ID" value="GAX82480.1"/>
    <property type="molecule type" value="Genomic_DNA"/>
</dbReference>
<evidence type="ECO:0000256" key="1">
    <source>
        <dbReference type="SAM" id="MobiDB-lite"/>
    </source>
</evidence>
<dbReference type="Proteomes" id="UP000232323">
    <property type="component" value="Unassembled WGS sequence"/>
</dbReference>
<dbReference type="AlphaFoldDB" id="A0A250XI58"/>
<name>A0A250XI58_9CHLO</name>
<gene>
    <name evidence="2" type="ORF">CEUSTIGMA_g9907.t1</name>
</gene>
<dbReference type="PANTHER" id="PTHR47026">
    <property type="entry name" value="PIGMENTOSA GTPASE REGULATOR-LIKE PROTEIN, PUTATIVE-RELATED"/>
    <property type="match status" value="1"/>
</dbReference>
<keyword evidence="3" id="KW-1185">Reference proteome</keyword>
<proteinExistence type="predicted"/>
<accession>A0A250XI58</accession>
<feature type="region of interest" description="Disordered" evidence="1">
    <location>
        <begin position="275"/>
        <end position="332"/>
    </location>
</feature>
<comment type="caution">
    <text evidence="2">The sequence shown here is derived from an EMBL/GenBank/DDBJ whole genome shotgun (WGS) entry which is preliminary data.</text>
</comment>